<keyword evidence="3" id="KW-1185">Reference proteome</keyword>
<evidence type="ECO:0000313" key="2">
    <source>
        <dbReference type="EMBL" id="KAF8878162.1"/>
    </source>
</evidence>
<dbReference type="InterPro" id="IPR036397">
    <property type="entry name" value="RNaseH_sf"/>
</dbReference>
<dbReference type="SUPFAM" id="SSF53098">
    <property type="entry name" value="Ribonuclease H-like"/>
    <property type="match status" value="1"/>
</dbReference>
<reference evidence="2" key="1">
    <citation type="submission" date="2020-11" db="EMBL/GenBank/DDBJ databases">
        <authorList>
            <consortium name="DOE Joint Genome Institute"/>
            <person name="Ahrendt S."/>
            <person name="Riley R."/>
            <person name="Andreopoulos W."/>
            <person name="LaButti K."/>
            <person name="Pangilinan J."/>
            <person name="Ruiz-duenas F.J."/>
            <person name="Barrasa J.M."/>
            <person name="Sanchez-Garcia M."/>
            <person name="Camarero S."/>
            <person name="Miyauchi S."/>
            <person name="Serrano A."/>
            <person name="Linde D."/>
            <person name="Babiker R."/>
            <person name="Drula E."/>
            <person name="Ayuso-Fernandez I."/>
            <person name="Pacheco R."/>
            <person name="Padilla G."/>
            <person name="Ferreira P."/>
            <person name="Barriuso J."/>
            <person name="Kellner H."/>
            <person name="Castanera R."/>
            <person name="Alfaro M."/>
            <person name="Ramirez L."/>
            <person name="Pisabarro A.G."/>
            <person name="Kuo A."/>
            <person name="Tritt A."/>
            <person name="Lipzen A."/>
            <person name="He G."/>
            <person name="Yan M."/>
            <person name="Ng V."/>
            <person name="Cullen D."/>
            <person name="Martin F."/>
            <person name="Rosso M.-N."/>
            <person name="Henrissat B."/>
            <person name="Hibbett D."/>
            <person name="Martinez A.T."/>
            <person name="Grigoriev I.V."/>
        </authorList>
    </citation>
    <scope>NUCLEOTIDE SEQUENCE</scope>
    <source>
        <strain evidence="2">AH 44721</strain>
    </source>
</reference>
<dbReference type="AlphaFoldDB" id="A0A9P5NAD5"/>
<dbReference type="Gene3D" id="3.30.420.10">
    <property type="entry name" value="Ribonuclease H-like superfamily/Ribonuclease H"/>
    <property type="match status" value="1"/>
</dbReference>
<organism evidence="2 3">
    <name type="scientific">Gymnopilus junonius</name>
    <name type="common">Spectacular rustgill mushroom</name>
    <name type="synonym">Gymnopilus spectabilis subsp. junonius</name>
    <dbReference type="NCBI Taxonomy" id="109634"/>
    <lineage>
        <taxon>Eukaryota</taxon>
        <taxon>Fungi</taxon>
        <taxon>Dikarya</taxon>
        <taxon>Basidiomycota</taxon>
        <taxon>Agaricomycotina</taxon>
        <taxon>Agaricomycetes</taxon>
        <taxon>Agaricomycetidae</taxon>
        <taxon>Agaricales</taxon>
        <taxon>Agaricineae</taxon>
        <taxon>Hymenogastraceae</taxon>
        <taxon>Gymnopilus</taxon>
    </lineage>
</organism>
<dbReference type="GO" id="GO:0003676">
    <property type="term" value="F:nucleic acid binding"/>
    <property type="evidence" value="ECO:0007669"/>
    <property type="project" value="InterPro"/>
</dbReference>
<comment type="caution">
    <text evidence="2">The sequence shown here is derived from an EMBL/GenBank/DDBJ whole genome shotgun (WGS) entry which is preliminary data.</text>
</comment>
<dbReference type="EMBL" id="JADNYJ010000161">
    <property type="protein sequence ID" value="KAF8878162.1"/>
    <property type="molecule type" value="Genomic_DNA"/>
</dbReference>
<dbReference type="PANTHER" id="PTHR43040:SF1">
    <property type="entry name" value="RIBONUCLEASE D"/>
    <property type="match status" value="1"/>
</dbReference>
<dbReference type="InterPro" id="IPR002562">
    <property type="entry name" value="3'-5'_exonuclease_dom"/>
</dbReference>
<evidence type="ECO:0000313" key="3">
    <source>
        <dbReference type="Proteomes" id="UP000724874"/>
    </source>
</evidence>
<dbReference type="Pfam" id="PF01612">
    <property type="entry name" value="DNA_pol_A_exo1"/>
    <property type="match status" value="1"/>
</dbReference>
<proteinExistence type="predicted"/>
<dbReference type="GO" id="GO:0008408">
    <property type="term" value="F:3'-5' exonuclease activity"/>
    <property type="evidence" value="ECO:0007669"/>
    <property type="project" value="InterPro"/>
</dbReference>
<dbReference type="GO" id="GO:0006139">
    <property type="term" value="P:nucleobase-containing compound metabolic process"/>
    <property type="evidence" value="ECO:0007669"/>
    <property type="project" value="InterPro"/>
</dbReference>
<evidence type="ECO:0000259" key="1">
    <source>
        <dbReference type="SMART" id="SM00474"/>
    </source>
</evidence>
<gene>
    <name evidence="2" type="ORF">CPB84DRAFT_350748</name>
</gene>
<dbReference type="Proteomes" id="UP000724874">
    <property type="component" value="Unassembled WGS sequence"/>
</dbReference>
<dbReference type="SMART" id="SM00474">
    <property type="entry name" value="35EXOc"/>
    <property type="match status" value="1"/>
</dbReference>
<dbReference type="InterPro" id="IPR012337">
    <property type="entry name" value="RNaseH-like_sf"/>
</dbReference>
<dbReference type="OrthoDB" id="26838at2759"/>
<accession>A0A9P5NAD5</accession>
<sequence length="245" mass="27234">MSPAIRLVDSTSILEECLADISSPDITQLAIDLEGVDLCRHGRIAILQIFANASNTIWLVDITTLGKSAFDHKDGEERCLKDVLQSSNTTKIFYDVRNDADALFNLFAIDISNAYDLQLLEVAVRRSSKLRVKFLSGLGKAIEVYLNPPADWKYIKEKGITLFQPNKGGSYDIFEKRPLDPTILAYCAQDVALLFKLKAALEGELGLQGSMWKEKIVRLSAARVAEAHSHYYAGNGKHRAIAPMF</sequence>
<feature type="domain" description="3'-5' exonuclease" evidence="1">
    <location>
        <begin position="5"/>
        <end position="206"/>
    </location>
</feature>
<protein>
    <submittedName>
        <fullName evidence="2">Ribonuclease H-like domain-containing protein</fullName>
    </submittedName>
</protein>
<name>A0A9P5NAD5_GYMJU</name>
<dbReference type="PANTHER" id="PTHR43040">
    <property type="entry name" value="RIBONUCLEASE D"/>
    <property type="match status" value="1"/>
</dbReference>